<keyword evidence="8" id="KW-0243">Dynein</keyword>
<evidence type="ECO:0000256" key="9">
    <source>
        <dbReference type="ARBA" id="ARBA00023175"/>
    </source>
</evidence>
<evidence type="ECO:0000256" key="10">
    <source>
        <dbReference type="ARBA" id="ARBA00023212"/>
    </source>
</evidence>
<proteinExistence type="inferred from homology"/>
<dbReference type="EMBL" id="ACPB03015902">
    <property type="status" value="NOT_ANNOTATED_CDS"/>
    <property type="molecule type" value="Genomic_DNA"/>
</dbReference>
<evidence type="ECO:0000256" key="1">
    <source>
        <dbReference type="ARBA" id="ARBA00004138"/>
    </source>
</evidence>
<dbReference type="GO" id="GO:0036157">
    <property type="term" value="C:outer dynein arm"/>
    <property type="evidence" value="ECO:0007669"/>
    <property type="project" value="TreeGrafter"/>
</dbReference>
<dbReference type="EMBL" id="ACPB03015904">
    <property type="status" value="NOT_ANNOTATED_CDS"/>
    <property type="molecule type" value="Genomic_DNA"/>
</dbReference>
<evidence type="ECO:0000256" key="3">
    <source>
        <dbReference type="ARBA" id="ARBA00011059"/>
    </source>
</evidence>
<evidence type="ECO:0000256" key="7">
    <source>
        <dbReference type="ARBA" id="ARBA00022737"/>
    </source>
</evidence>
<dbReference type="InterPro" id="IPR015943">
    <property type="entry name" value="WD40/YVTN_repeat-like_dom_sf"/>
</dbReference>
<dbReference type="SUPFAM" id="SSF50978">
    <property type="entry name" value="WD40 repeat-like"/>
    <property type="match status" value="1"/>
</dbReference>
<dbReference type="EnsemblMetazoa" id="RPRC011266-RA">
    <property type="protein sequence ID" value="RPRC011266-PA"/>
    <property type="gene ID" value="RPRC011266"/>
</dbReference>
<dbReference type="EMBL" id="ACPB03015901">
    <property type="status" value="NOT_ANNOTATED_CDS"/>
    <property type="molecule type" value="Genomic_DNA"/>
</dbReference>
<keyword evidence="10" id="KW-0206">Cytoskeleton</keyword>
<keyword evidence="9" id="KW-0505">Motor protein</keyword>
<evidence type="ECO:0000256" key="4">
    <source>
        <dbReference type="ARBA" id="ARBA00022490"/>
    </source>
</evidence>
<dbReference type="HOGENOM" id="CLU_1181493_0_0_1"/>
<dbReference type="InParanoid" id="T1I4P7"/>
<keyword evidence="11" id="KW-0966">Cell projection</keyword>
<dbReference type="Proteomes" id="UP000015103">
    <property type="component" value="Unassembled WGS sequence"/>
</dbReference>
<dbReference type="AlphaFoldDB" id="T1I4P7"/>
<dbReference type="PANTHER" id="PTHR12442:SF11">
    <property type="entry name" value="DYNEIN AXONEMAL INTERMEDIATE CHAIN 1"/>
    <property type="match status" value="1"/>
</dbReference>
<protein>
    <submittedName>
        <fullName evidence="12">Uncharacterized protein</fullName>
    </submittedName>
</protein>
<keyword evidence="6" id="KW-0493">Microtubule</keyword>
<accession>T1I4P7</accession>
<keyword evidence="4" id="KW-0963">Cytoplasm</keyword>
<dbReference type="eggNOG" id="KOG1587">
    <property type="taxonomic scope" value="Eukaryota"/>
</dbReference>
<comment type="similarity">
    <text evidence="3">Belongs to the dynein intermediate chain family.</text>
</comment>
<dbReference type="STRING" id="13249.T1I4P7"/>
<evidence type="ECO:0000313" key="12">
    <source>
        <dbReference type="EnsemblMetazoa" id="RPRC011266-PA"/>
    </source>
</evidence>
<keyword evidence="13" id="KW-1185">Reference proteome</keyword>
<evidence type="ECO:0000256" key="8">
    <source>
        <dbReference type="ARBA" id="ARBA00023017"/>
    </source>
</evidence>
<evidence type="ECO:0000256" key="2">
    <source>
        <dbReference type="ARBA" id="ARBA00004245"/>
    </source>
</evidence>
<dbReference type="VEuPathDB" id="VectorBase:RPRC011266"/>
<comment type="subcellular location">
    <subcellularLocation>
        <location evidence="1">Cell projection</location>
        <location evidence="1">Cilium</location>
    </subcellularLocation>
    <subcellularLocation>
        <location evidence="2">Cytoplasm</location>
        <location evidence="2">Cytoskeleton</location>
    </subcellularLocation>
</comment>
<dbReference type="GO" id="GO:0005874">
    <property type="term" value="C:microtubule"/>
    <property type="evidence" value="ECO:0007669"/>
    <property type="project" value="UniProtKB-KW"/>
</dbReference>
<dbReference type="Gene3D" id="2.130.10.10">
    <property type="entry name" value="YVTN repeat-like/Quinoprotein amine dehydrogenase"/>
    <property type="match status" value="1"/>
</dbReference>
<organism evidence="12 13">
    <name type="scientific">Rhodnius prolixus</name>
    <name type="common">Triatomid bug</name>
    <dbReference type="NCBI Taxonomy" id="13249"/>
    <lineage>
        <taxon>Eukaryota</taxon>
        <taxon>Metazoa</taxon>
        <taxon>Ecdysozoa</taxon>
        <taxon>Arthropoda</taxon>
        <taxon>Hexapoda</taxon>
        <taxon>Insecta</taxon>
        <taxon>Pterygota</taxon>
        <taxon>Neoptera</taxon>
        <taxon>Paraneoptera</taxon>
        <taxon>Hemiptera</taxon>
        <taxon>Heteroptera</taxon>
        <taxon>Panheteroptera</taxon>
        <taxon>Cimicomorpha</taxon>
        <taxon>Reduviidae</taxon>
        <taxon>Triatominae</taxon>
        <taxon>Rhodnius</taxon>
    </lineage>
</organism>
<keyword evidence="7" id="KW-0677">Repeat</keyword>
<keyword evidence="5" id="KW-0853">WD repeat</keyword>
<dbReference type="PANTHER" id="PTHR12442">
    <property type="entry name" value="DYNEIN INTERMEDIATE CHAIN"/>
    <property type="match status" value="1"/>
</dbReference>
<reference evidence="12" key="1">
    <citation type="submission" date="2015-05" db="UniProtKB">
        <authorList>
            <consortium name="EnsemblMetazoa"/>
        </authorList>
    </citation>
    <scope>IDENTIFICATION</scope>
</reference>
<evidence type="ECO:0000256" key="6">
    <source>
        <dbReference type="ARBA" id="ARBA00022701"/>
    </source>
</evidence>
<dbReference type="InterPro" id="IPR050687">
    <property type="entry name" value="Dynein_IC"/>
</dbReference>
<sequence length="235" mass="26644">MSQTLYAVCFLEPVKCGYLVLYTLKNPTYPEVVANFKCGAMSLDFHPKHSKYVAVGLHDGTVRVFNLSKRKLKRHVSINSPTHNKHIGHVWKNCSEGEDLIHRRSASPETTLIFPDLTFGIRSKSAEQQVIWVDDHRDKQLGFFSAGSDGRIFKWILLKTDLMQSPVITLSMDDREILMGNVVQPLKGNQLIGPYFFRENLTGARSSSTIKICNKKYNVPFEKQKLDAVSRDTGV</sequence>
<evidence type="ECO:0000256" key="11">
    <source>
        <dbReference type="ARBA" id="ARBA00023273"/>
    </source>
</evidence>
<dbReference type="InterPro" id="IPR036322">
    <property type="entry name" value="WD40_repeat_dom_sf"/>
</dbReference>
<dbReference type="GO" id="GO:0045503">
    <property type="term" value="F:dynein light chain binding"/>
    <property type="evidence" value="ECO:0007669"/>
    <property type="project" value="TreeGrafter"/>
</dbReference>
<dbReference type="GO" id="GO:0003341">
    <property type="term" value="P:cilium movement"/>
    <property type="evidence" value="ECO:0007669"/>
    <property type="project" value="TreeGrafter"/>
</dbReference>
<evidence type="ECO:0000256" key="5">
    <source>
        <dbReference type="ARBA" id="ARBA00022574"/>
    </source>
</evidence>
<evidence type="ECO:0000313" key="13">
    <source>
        <dbReference type="Proteomes" id="UP000015103"/>
    </source>
</evidence>
<dbReference type="EMBL" id="ACPB03015903">
    <property type="status" value="NOT_ANNOTATED_CDS"/>
    <property type="molecule type" value="Genomic_DNA"/>
</dbReference>
<name>T1I4P7_RHOPR</name>
<dbReference type="GO" id="GO:0036158">
    <property type="term" value="P:outer dynein arm assembly"/>
    <property type="evidence" value="ECO:0007669"/>
    <property type="project" value="TreeGrafter"/>
</dbReference>
<dbReference type="GO" id="GO:0045504">
    <property type="term" value="F:dynein heavy chain binding"/>
    <property type="evidence" value="ECO:0007669"/>
    <property type="project" value="TreeGrafter"/>
</dbReference>